<keyword evidence="2 8" id="KW-0808">Transferase</keyword>
<evidence type="ECO:0000313" key="11">
    <source>
        <dbReference type="Proteomes" id="UP000199054"/>
    </source>
</evidence>
<protein>
    <recommendedName>
        <fullName evidence="8">Holo-[acyl-carrier-protein] synthase</fullName>
        <shortName evidence="8">Holo-ACP synthase</shortName>
        <ecNumber evidence="8">2.7.8.7</ecNumber>
    </recommendedName>
    <alternativeName>
        <fullName evidence="8">4'-phosphopantetheinyl transferase AcpS</fullName>
    </alternativeName>
</protein>
<evidence type="ECO:0000259" key="9">
    <source>
        <dbReference type="Pfam" id="PF01648"/>
    </source>
</evidence>
<evidence type="ECO:0000256" key="6">
    <source>
        <dbReference type="ARBA" id="ARBA00023098"/>
    </source>
</evidence>
<dbReference type="InterPro" id="IPR004568">
    <property type="entry name" value="Ppantetheine-prot_Trfase_dom"/>
</dbReference>
<sequence length="153" mass="16380">MILGIGTDLANIERIQGVLDRFGDRFRNRVFTPTELARAARRRDEAGTLAKRWAAKEACSKALGTGLAMGIAWRDMAVGNLPGGQPVMELSGWAADRLAAMTPPGHRAVVHVTLTDDHPWAQAMVVIEALPAEVAALRPTVAARVAPESDPHA</sequence>
<feature type="binding site" evidence="8">
    <location>
        <position position="8"/>
    </location>
    <ligand>
        <name>Mg(2+)</name>
        <dbReference type="ChEBI" id="CHEBI:18420"/>
    </ligand>
</feature>
<comment type="catalytic activity">
    <reaction evidence="8">
        <text>apo-[ACP] + CoA = holo-[ACP] + adenosine 3',5'-bisphosphate + H(+)</text>
        <dbReference type="Rhea" id="RHEA:12068"/>
        <dbReference type="Rhea" id="RHEA-COMP:9685"/>
        <dbReference type="Rhea" id="RHEA-COMP:9690"/>
        <dbReference type="ChEBI" id="CHEBI:15378"/>
        <dbReference type="ChEBI" id="CHEBI:29999"/>
        <dbReference type="ChEBI" id="CHEBI:57287"/>
        <dbReference type="ChEBI" id="CHEBI:58343"/>
        <dbReference type="ChEBI" id="CHEBI:64479"/>
        <dbReference type="EC" id="2.7.8.7"/>
    </reaction>
</comment>
<evidence type="ECO:0000256" key="7">
    <source>
        <dbReference type="ARBA" id="ARBA00023160"/>
    </source>
</evidence>
<comment type="similarity">
    <text evidence="8">Belongs to the P-Pant transferase superfamily. AcpS family.</text>
</comment>
<keyword evidence="8" id="KW-0963">Cytoplasm</keyword>
<evidence type="ECO:0000256" key="4">
    <source>
        <dbReference type="ARBA" id="ARBA00022832"/>
    </source>
</evidence>
<dbReference type="GO" id="GO:0006633">
    <property type="term" value="P:fatty acid biosynthetic process"/>
    <property type="evidence" value="ECO:0007669"/>
    <property type="project" value="UniProtKB-UniRule"/>
</dbReference>
<evidence type="ECO:0000256" key="3">
    <source>
        <dbReference type="ARBA" id="ARBA00022723"/>
    </source>
</evidence>
<accession>A0A1H8L899</accession>
<keyword evidence="1 8" id="KW-0444">Lipid biosynthesis</keyword>
<dbReference type="HAMAP" id="MF_00101">
    <property type="entry name" value="AcpS"/>
    <property type="match status" value="1"/>
</dbReference>
<name>A0A1H8L899_9RHOB</name>
<dbReference type="InterPro" id="IPR037143">
    <property type="entry name" value="4-PPantetheinyl_Trfase_dom_sf"/>
</dbReference>
<dbReference type="Gene3D" id="3.90.470.20">
    <property type="entry name" value="4'-phosphopantetheinyl transferase domain"/>
    <property type="match status" value="1"/>
</dbReference>
<keyword evidence="6 8" id="KW-0443">Lipid metabolism</keyword>
<dbReference type="AlphaFoldDB" id="A0A1H8L899"/>
<feature type="binding site" evidence="8">
    <location>
        <position position="57"/>
    </location>
    <ligand>
        <name>Mg(2+)</name>
        <dbReference type="ChEBI" id="CHEBI:18420"/>
    </ligand>
</feature>
<comment type="function">
    <text evidence="8">Transfers the 4'-phosphopantetheine moiety from coenzyme A to a Ser of acyl-carrier-protein.</text>
</comment>
<dbReference type="Proteomes" id="UP000199054">
    <property type="component" value="Unassembled WGS sequence"/>
</dbReference>
<dbReference type="OrthoDB" id="517356at2"/>
<evidence type="ECO:0000256" key="5">
    <source>
        <dbReference type="ARBA" id="ARBA00022842"/>
    </source>
</evidence>
<proteinExistence type="inferred from homology"/>
<keyword evidence="11" id="KW-1185">Reference proteome</keyword>
<evidence type="ECO:0000256" key="8">
    <source>
        <dbReference type="HAMAP-Rule" id="MF_00101"/>
    </source>
</evidence>
<feature type="domain" description="4'-phosphopantetheinyl transferase" evidence="9">
    <location>
        <begin position="4"/>
        <end position="91"/>
    </location>
</feature>
<evidence type="ECO:0000313" key="10">
    <source>
        <dbReference type="EMBL" id="SEO01016.1"/>
    </source>
</evidence>
<keyword evidence="7 8" id="KW-0275">Fatty acid biosynthesis</keyword>
<reference evidence="10 11" key="1">
    <citation type="submission" date="2016-10" db="EMBL/GenBank/DDBJ databases">
        <authorList>
            <person name="de Groot N.N."/>
        </authorList>
    </citation>
    <scope>NUCLEOTIDE SEQUENCE [LARGE SCALE GENOMIC DNA]</scope>
    <source>
        <strain evidence="10 11">DSM 8512</strain>
    </source>
</reference>
<dbReference type="InterPro" id="IPR008278">
    <property type="entry name" value="4-PPantetheinyl_Trfase_dom"/>
</dbReference>
<keyword evidence="3 8" id="KW-0479">Metal-binding</keyword>
<dbReference type="NCBIfam" id="TIGR00556">
    <property type="entry name" value="pantethn_trn"/>
    <property type="match status" value="1"/>
</dbReference>
<organism evidence="10 11">
    <name type="scientific">Paracoccus alcaliphilus</name>
    <dbReference type="NCBI Taxonomy" id="34002"/>
    <lineage>
        <taxon>Bacteria</taxon>
        <taxon>Pseudomonadati</taxon>
        <taxon>Pseudomonadota</taxon>
        <taxon>Alphaproteobacteria</taxon>
        <taxon>Rhodobacterales</taxon>
        <taxon>Paracoccaceae</taxon>
        <taxon>Paracoccus</taxon>
    </lineage>
</organism>
<keyword evidence="5 8" id="KW-0460">Magnesium</keyword>
<dbReference type="EC" id="2.7.8.7" evidence="8"/>
<dbReference type="EMBL" id="FODE01000028">
    <property type="protein sequence ID" value="SEO01016.1"/>
    <property type="molecule type" value="Genomic_DNA"/>
</dbReference>
<gene>
    <name evidence="8" type="primary">acpS</name>
    <name evidence="10" type="ORF">SAMN04489859_102830</name>
</gene>
<dbReference type="GO" id="GO:0008897">
    <property type="term" value="F:holo-[acyl-carrier-protein] synthase activity"/>
    <property type="evidence" value="ECO:0007669"/>
    <property type="project" value="UniProtKB-UniRule"/>
</dbReference>
<evidence type="ECO:0000256" key="2">
    <source>
        <dbReference type="ARBA" id="ARBA00022679"/>
    </source>
</evidence>
<dbReference type="SUPFAM" id="SSF56214">
    <property type="entry name" value="4'-phosphopantetheinyl transferase"/>
    <property type="match status" value="1"/>
</dbReference>
<evidence type="ECO:0000256" key="1">
    <source>
        <dbReference type="ARBA" id="ARBA00022516"/>
    </source>
</evidence>
<dbReference type="InterPro" id="IPR002582">
    <property type="entry name" value="ACPS"/>
</dbReference>
<dbReference type="Pfam" id="PF01648">
    <property type="entry name" value="ACPS"/>
    <property type="match status" value="1"/>
</dbReference>
<dbReference type="RefSeq" id="WP_090614868.1">
    <property type="nucleotide sequence ID" value="NZ_CP067124.1"/>
</dbReference>
<comment type="cofactor">
    <cofactor evidence="8">
        <name>Mg(2+)</name>
        <dbReference type="ChEBI" id="CHEBI:18420"/>
    </cofactor>
</comment>
<comment type="subcellular location">
    <subcellularLocation>
        <location evidence="8">Cytoplasm</location>
    </subcellularLocation>
</comment>
<keyword evidence="4 8" id="KW-0276">Fatty acid metabolism</keyword>
<dbReference type="STRING" id="34002.SAMN04489859_102830"/>
<dbReference type="GO" id="GO:0005737">
    <property type="term" value="C:cytoplasm"/>
    <property type="evidence" value="ECO:0007669"/>
    <property type="project" value="UniProtKB-SubCell"/>
</dbReference>
<dbReference type="NCBIfam" id="TIGR00516">
    <property type="entry name" value="acpS"/>
    <property type="match status" value="1"/>
</dbReference>
<dbReference type="GO" id="GO:0000287">
    <property type="term" value="F:magnesium ion binding"/>
    <property type="evidence" value="ECO:0007669"/>
    <property type="project" value="UniProtKB-UniRule"/>
</dbReference>